<gene>
    <name evidence="2" type="ORF">VKT23_006150</name>
</gene>
<proteinExistence type="predicted"/>
<keyword evidence="1" id="KW-0812">Transmembrane</keyword>
<accession>A0ABR1JSP0</accession>
<feature type="transmembrane region" description="Helical" evidence="1">
    <location>
        <begin position="76"/>
        <end position="100"/>
    </location>
</feature>
<dbReference type="Proteomes" id="UP001498398">
    <property type="component" value="Unassembled WGS sequence"/>
</dbReference>
<keyword evidence="3" id="KW-1185">Reference proteome</keyword>
<name>A0ABR1JSP0_9AGAR</name>
<keyword evidence="1" id="KW-0472">Membrane</keyword>
<evidence type="ECO:0000313" key="3">
    <source>
        <dbReference type="Proteomes" id="UP001498398"/>
    </source>
</evidence>
<sequence length="142" mass="15833">MLIFSTISLVLEIEFYITQLPLFSFNLPDPDKIIKLLTNQQISLLFMERMNYPISDGIVVWRAWILFPDHFLVRSVLAFLFFGSCVGIFVDAGLATASLLGDLSNNGPNTRALIIATPTIMTNAVATALIAWKAWSVLLPTR</sequence>
<evidence type="ECO:0000256" key="1">
    <source>
        <dbReference type="SAM" id="Phobius"/>
    </source>
</evidence>
<evidence type="ECO:0000313" key="2">
    <source>
        <dbReference type="EMBL" id="KAK7464942.1"/>
    </source>
</evidence>
<dbReference type="EMBL" id="JBANRG010000007">
    <property type="protein sequence ID" value="KAK7464942.1"/>
    <property type="molecule type" value="Genomic_DNA"/>
</dbReference>
<comment type="caution">
    <text evidence="2">The sequence shown here is derived from an EMBL/GenBank/DDBJ whole genome shotgun (WGS) entry which is preliminary data.</text>
</comment>
<protein>
    <submittedName>
        <fullName evidence="2">Uncharacterized protein</fullName>
    </submittedName>
</protein>
<organism evidence="2 3">
    <name type="scientific">Marasmiellus scandens</name>
    <dbReference type="NCBI Taxonomy" id="2682957"/>
    <lineage>
        <taxon>Eukaryota</taxon>
        <taxon>Fungi</taxon>
        <taxon>Dikarya</taxon>
        <taxon>Basidiomycota</taxon>
        <taxon>Agaricomycotina</taxon>
        <taxon>Agaricomycetes</taxon>
        <taxon>Agaricomycetidae</taxon>
        <taxon>Agaricales</taxon>
        <taxon>Marasmiineae</taxon>
        <taxon>Omphalotaceae</taxon>
        <taxon>Marasmiellus</taxon>
    </lineage>
</organism>
<feature type="transmembrane region" description="Helical" evidence="1">
    <location>
        <begin position="112"/>
        <end position="132"/>
    </location>
</feature>
<reference evidence="2 3" key="1">
    <citation type="submission" date="2024-01" db="EMBL/GenBank/DDBJ databases">
        <title>A draft genome for the cacao thread blight pathogen Marasmiellus scandens.</title>
        <authorList>
            <person name="Baruah I.K."/>
            <person name="Leung J."/>
            <person name="Bukari Y."/>
            <person name="Amoako-Attah I."/>
            <person name="Meinhardt L.W."/>
            <person name="Bailey B.A."/>
            <person name="Cohen S.P."/>
        </authorList>
    </citation>
    <scope>NUCLEOTIDE SEQUENCE [LARGE SCALE GENOMIC DNA]</scope>
    <source>
        <strain evidence="2 3">GH-19</strain>
    </source>
</reference>
<keyword evidence="1" id="KW-1133">Transmembrane helix</keyword>